<evidence type="ECO:0000313" key="2">
    <source>
        <dbReference type="EMBL" id="GBN40185.1"/>
    </source>
</evidence>
<feature type="transmembrane region" description="Helical" evidence="1">
    <location>
        <begin position="48"/>
        <end position="68"/>
    </location>
</feature>
<evidence type="ECO:0000313" key="4">
    <source>
        <dbReference type="Proteomes" id="UP000499080"/>
    </source>
</evidence>
<reference evidence="3 4" key="1">
    <citation type="journal article" date="2019" name="Sci. Rep.">
        <title>Orb-weaving spider Araneus ventricosus genome elucidates the spidroin gene catalogue.</title>
        <authorList>
            <person name="Kono N."/>
            <person name="Nakamura H."/>
            <person name="Ohtoshi R."/>
            <person name="Moran D.A.P."/>
            <person name="Shinohara A."/>
            <person name="Yoshida Y."/>
            <person name="Fujiwara M."/>
            <person name="Mori M."/>
            <person name="Tomita M."/>
            <person name="Arakawa K."/>
        </authorList>
    </citation>
    <scope>NUCLEOTIDE SEQUENCE [LARGE SCALE GENOMIC DNA]</scope>
</reference>
<protein>
    <submittedName>
        <fullName evidence="3">Uncharacterized protein</fullName>
    </submittedName>
</protein>
<keyword evidence="1" id="KW-0472">Membrane</keyword>
<dbReference type="AlphaFoldDB" id="A0A4Y2W6V2"/>
<keyword evidence="1" id="KW-0812">Transmembrane</keyword>
<dbReference type="EMBL" id="BGPR01128672">
    <property type="protein sequence ID" value="GBN40185.1"/>
    <property type="molecule type" value="Genomic_DNA"/>
</dbReference>
<dbReference type="OrthoDB" id="6427007at2759"/>
<accession>A0A4Y2W6V2</accession>
<gene>
    <name evidence="2" type="ORF">AVEN_125846_1</name>
    <name evidence="3" type="ORF">AVEN_210496_1</name>
</gene>
<keyword evidence="4" id="KW-1185">Reference proteome</keyword>
<sequence length="243" mass="28296">MFVTEHYEKWMDTPIFHCPADDRNAYLQLVHIKCFAATLMNSCVMNILVVKAIQLYLTGLLAVGALMTLLSPHLMAKTIPVIFIVFAFCIPYFRGNIHFRYGTFYIYCLICCMEVQGFEFLFDLYLIVCYVIETVFSLYTKKGFDVLATFICEFGMWTIPCSTEFRLVSTFGYLAIEAYNYPQIWGLNIFYVTVNTDLLVARLYGIDLEHQLELFKNAVEIVFEFFTNATFAIIPEERKFYKS</sequence>
<evidence type="ECO:0000256" key="1">
    <source>
        <dbReference type="SAM" id="Phobius"/>
    </source>
</evidence>
<organism evidence="3 4">
    <name type="scientific">Araneus ventricosus</name>
    <name type="common">Orbweaver spider</name>
    <name type="synonym">Epeira ventricosa</name>
    <dbReference type="NCBI Taxonomy" id="182803"/>
    <lineage>
        <taxon>Eukaryota</taxon>
        <taxon>Metazoa</taxon>
        <taxon>Ecdysozoa</taxon>
        <taxon>Arthropoda</taxon>
        <taxon>Chelicerata</taxon>
        <taxon>Arachnida</taxon>
        <taxon>Araneae</taxon>
        <taxon>Araneomorphae</taxon>
        <taxon>Entelegynae</taxon>
        <taxon>Araneoidea</taxon>
        <taxon>Araneidae</taxon>
        <taxon>Araneus</taxon>
    </lineage>
</organism>
<dbReference type="Proteomes" id="UP000499080">
    <property type="component" value="Unassembled WGS sequence"/>
</dbReference>
<feature type="transmembrane region" description="Helical" evidence="1">
    <location>
        <begin position="74"/>
        <end position="93"/>
    </location>
</feature>
<comment type="caution">
    <text evidence="3">The sequence shown here is derived from an EMBL/GenBank/DDBJ whole genome shotgun (WGS) entry which is preliminary data.</text>
</comment>
<dbReference type="EMBL" id="BGPR01055045">
    <property type="protein sequence ID" value="GBO31707.1"/>
    <property type="molecule type" value="Genomic_DNA"/>
</dbReference>
<proteinExistence type="predicted"/>
<evidence type="ECO:0000313" key="3">
    <source>
        <dbReference type="EMBL" id="GBO31707.1"/>
    </source>
</evidence>
<keyword evidence="1" id="KW-1133">Transmembrane helix</keyword>
<name>A0A4Y2W6V2_ARAVE</name>